<dbReference type="PROSITE" id="PS01127">
    <property type="entry name" value="EF_TS_2"/>
    <property type="match status" value="1"/>
</dbReference>
<dbReference type="GO" id="GO:0003746">
    <property type="term" value="F:translation elongation factor activity"/>
    <property type="evidence" value="ECO:0007669"/>
    <property type="project" value="UniProtKB-UniRule"/>
</dbReference>
<evidence type="ECO:0000256" key="2">
    <source>
        <dbReference type="ARBA" id="ARBA00016956"/>
    </source>
</evidence>
<evidence type="ECO:0000256" key="1">
    <source>
        <dbReference type="ARBA" id="ARBA00005532"/>
    </source>
</evidence>
<comment type="function">
    <text evidence="5 6 7">Associates with the EF-Tu.GDP complex and induces the exchange of GDP to GTP. It remains bound to the aminoacyl-tRNA.EF-Tu.GTP complex up to the GTP hydrolysis stage on the ribosome.</text>
</comment>
<protein>
    <recommendedName>
        <fullName evidence="2 6">Elongation factor Ts</fullName>
        <shortName evidence="6">EF-Ts</shortName>
    </recommendedName>
</protein>
<dbReference type="InterPro" id="IPR001816">
    <property type="entry name" value="Transl_elong_EFTs/EF1B"/>
</dbReference>
<keyword evidence="4 6" id="KW-0648">Protein biosynthesis</keyword>
<name>A0A388T9F1_TERA1</name>
<dbReference type="CDD" id="cd14275">
    <property type="entry name" value="UBA_EF-Ts"/>
    <property type="match status" value="1"/>
</dbReference>
<dbReference type="PANTHER" id="PTHR11741:SF0">
    <property type="entry name" value="ELONGATION FACTOR TS, MITOCHONDRIAL"/>
    <property type="match status" value="1"/>
</dbReference>
<dbReference type="NCBIfam" id="TIGR00116">
    <property type="entry name" value="tsf"/>
    <property type="match status" value="1"/>
</dbReference>
<evidence type="ECO:0000256" key="4">
    <source>
        <dbReference type="ARBA" id="ARBA00022917"/>
    </source>
</evidence>
<feature type="domain" description="Translation elongation factor EFTs/EF1B dimerisation" evidence="9">
    <location>
        <begin position="73"/>
        <end position="283"/>
    </location>
</feature>
<dbReference type="Gene3D" id="3.30.479.20">
    <property type="entry name" value="Elongation factor Ts, dimerisation domain"/>
    <property type="match status" value="2"/>
</dbReference>
<dbReference type="InterPro" id="IPR014039">
    <property type="entry name" value="Transl_elong_EFTs/EF1B_dimer"/>
</dbReference>
<dbReference type="FunFam" id="1.10.286.20:FF:000001">
    <property type="entry name" value="Elongation factor Ts"/>
    <property type="match status" value="1"/>
</dbReference>
<dbReference type="AlphaFoldDB" id="A0A388T9F1"/>
<evidence type="ECO:0000256" key="8">
    <source>
        <dbReference type="RuleBase" id="RU000643"/>
    </source>
</evidence>
<feature type="region of interest" description="Involved in Mg(2+) ion dislocation from EF-Tu" evidence="6">
    <location>
        <begin position="82"/>
        <end position="85"/>
    </location>
</feature>
<keyword evidence="6" id="KW-0963">Cytoplasm</keyword>
<dbReference type="GO" id="GO:0005737">
    <property type="term" value="C:cytoplasm"/>
    <property type="evidence" value="ECO:0007669"/>
    <property type="project" value="UniProtKB-SubCell"/>
</dbReference>
<dbReference type="HAMAP" id="MF_00050">
    <property type="entry name" value="EF_Ts"/>
    <property type="match status" value="1"/>
</dbReference>
<gene>
    <name evidence="6 10" type="primary">tsf</name>
    <name evidence="10" type="ORF">NO1_0332</name>
</gene>
<dbReference type="FunFam" id="1.10.8.10:FF:000001">
    <property type="entry name" value="Elongation factor Ts"/>
    <property type="match status" value="1"/>
</dbReference>
<comment type="similarity">
    <text evidence="1 6 7">Belongs to the EF-Ts family.</text>
</comment>
<dbReference type="InterPro" id="IPR036402">
    <property type="entry name" value="EF-Ts_dimer_sf"/>
</dbReference>
<dbReference type="Gene3D" id="1.10.8.10">
    <property type="entry name" value="DNA helicase RuvA subunit, C-terminal domain"/>
    <property type="match status" value="1"/>
</dbReference>
<dbReference type="InterPro" id="IPR009060">
    <property type="entry name" value="UBA-like_sf"/>
</dbReference>
<comment type="subcellular location">
    <subcellularLocation>
        <location evidence="6 8">Cytoplasm</location>
    </subcellularLocation>
</comment>
<keyword evidence="11" id="KW-1185">Reference proteome</keyword>
<dbReference type="InterPro" id="IPR018101">
    <property type="entry name" value="Transl_elong_Ts_CS"/>
</dbReference>
<dbReference type="EMBL" id="BGZN01000003">
    <property type="protein sequence ID" value="GBR72875.1"/>
    <property type="molecule type" value="Genomic_DNA"/>
</dbReference>
<dbReference type="SUPFAM" id="SSF46934">
    <property type="entry name" value="UBA-like"/>
    <property type="match status" value="1"/>
</dbReference>
<accession>A0A388T9F1</accession>
<reference evidence="10 11" key="1">
    <citation type="journal article" date="2019" name="ISME J.">
        <title>Genome analyses of uncultured TG2/ZB3 bacteria in 'Margulisbacteria' specifically attached to ectosymbiotic spirochetes of protists in the termite gut.</title>
        <authorList>
            <person name="Utami Y.D."/>
            <person name="Kuwahara H."/>
            <person name="Igai K."/>
            <person name="Murakami T."/>
            <person name="Sugaya K."/>
            <person name="Morikawa T."/>
            <person name="Nagura Y."/>
            <person name="Yuki M."/>
            <person name="Deevong P."/>
            <person name="Inoue T."/>
            <person name="Kihara K."/>
            <person name="Lo N."/>
            <person name="Yamada A."/>
            <person name="Ohkuma M."/>
            <person name="Hongoh Y."/>
        </authorList>
    </citation>
    <scope>NUCLEOTIDE SEQUENCE [LARGE SCALE GENOMIC DNA]</scope>
    <source>
        <strain evidence="10">NkOx7-01</strain>
    </source>
</reference>
<organism evidence="10 11">
    <name type="scientific">Termititenax aidoneus</name>
    <dbReference type="NCBI Taxonomy" id="2218524"/>
    <lineage>
        <taxon>Bacteria</taxon>
        <taxon>Bacillati</taxon>
        <taxon>Candidatus Margulisiibacteriota</taxon>
        <taxon>Candidatus Termititenacia</taxon>
        <taxon>Candidatus Termititenacales</taxon>
        <taxon>Candidatus Termititenacaceae</taxon>
        <taxon>Candidatus Termititenax</taxon>
    </lineage>
</organism>
<sequence>MTEISAAVVKELREKTFAGMMDCKKALQENNGDFEAAVKWLREKGLSTAAKRSDRAASEGLIDVKFNDERSLAALLELNSETDFVARNAKFRALLNQLLDQVLAKQPKDIAELESQPFLGDESKKINELITDAIAVIGENIVARRFALYSVPAGNVLESYVHNGRIGVLVELTGAQADSELAKNIAMHIAAANPAPQYLQRADVTAEHLASEREIYKTQILQDEKNAKKPANIIEKIIDGKVNKFYQDVCLLEQGYIRDPDKTIKDILPEGVSIVRFTRFELGA</sequence>
<evidence type="ECO:0000256" key="3">
    <source>
        <dbReference type="ARBA" id="ARBA00022768"/>
    </source>
</evidence>
<comment type="caution">
    <text evidence="10">The sequence shown here is derived from an EMBL/GenBank/DDBJ whole genome shotgun (WGS) entry which is preliminary data.</text>
</comment>
<dbReference type="SUPFAM" id="SSF54713">
    <property type="entry name" value="Elongation factor Ts (EF-Ts), dimerisation domain"/>
    <property type="match status" value="2"/>
</dbReference>
<keyword evidence="3 6" id="KW-0251">Elongation factor</keyword>
<proteinExistence type="inferred from homology"/>
<dbReference type="Pfam" id="PF00889">
    <property type="entry name" value="EF_TS"/>
    <property type="match status" value="1"/>
</dbReference>
<evidence type="ECO:0000256" key="6">
    <source>
        <dbReference type="HAMAP-Rule" id="MF_00050"/>
    </source>
</evidence>
<evidence type="ECO:0000313" key="10">
    <source>
        <dbReference type="EMBL" id="GBR72875.1"/>
    </source>
</evidence>
<evidence type="ECO:0000259" key="9">
    <source>
        <dbReference type="Pfam" id="PF00889"/>
    </source>
</evidence>
<evidence type="ECO:0000313" key="11">
    <source>
        <dbReference type="Proteomes" id="UP000269352"/>
    </source>
</evidence>
<evidence type="ECO:0000256" key="5">
    <source>
        <dbReference type="ARBA" id="ARBA00025453"/>
    </source>
</evidence>
<dbReference type="Proteomes" id="UP000269352">
    <property type="component" value="Unassembled WGS sequence"/>
</dbReference>
<evidence type="ECO:0000256" key="7">
    <source>
        <dbReference type="RuleBase" id="RU000642"/>
    </source>
</evidence>
<dbReference type="PANTHER" id="PTHR11741">
    <property type="entry name" value="ELONGATION FACTOR TS"/>
    <property type="match status" value="1"/>
</dbReference>
<dbReference type="Gene3D" id="1.10.286.20">
    <property type="match status" value="1"/>
</dbReference>